<sequence length="412" mass="44584">MPNSDAERTDEAYVLLQTWSRAVARSSVHHVRLLVADAVRGRDPELVRRVEQLLVDELSARVAGAWETGWEPRDLVHAASTSPRTAVHVRTMVAVQAAASGATARAPQSWRDQLADLAPADFSPGTRWRPVDPGTGTSTQIRTFVDLLLLLKLLAGLRPLDPLGPTPSQWGRSPASGPPPATDAQASTTGRDRLLNRIRGLLAKAEATDHPAEAETFTAKAQELMTRHAVDEALLRGRQHDEVPVASRRVLLPSPYATVKATLLHAVARANRCRTVLVTEYDLAVLVGTPTDVDQTELLFTSLLIQATRAMAESGHRDGSSSRSSTFRRSFLLAYATRVGERLREADRATTATYGTDLVPLLQREAAAVDAEFDRQFPAVRQGGSTQVDVRGWEAGRAAADRATFVAGGIPA</sequence>
<evidence type="ECO:0000259" key="3">
    <source>
        <dbReference type="Pfam" id="PF23771"/>
    </source>
</evidence>
<dbReference type="Proteomes" id="UP000198825">
    <property type="component" value="Chromosome I"/>
</dbReference>
<dbReference type="RefSeq" id="WP_091076202.1">
    <property type="nucleotide sequence ID" value="NZ_LT629799.1"/>
</dbReference>
<name>A0A1H2N356_9ACTN</name>
<dbReference type="AlphaFoldDB" id="A0A1H2N356"/>
<dbReference type="STRING" id="546874.SAMN04488544_3124"/>
<organism evidence="4 5">
    <name type="scientific">Microlunatus sagamiharensis</name>
    <dbReference type="NCBI Taxonomy" id="546874"/>
    <lineage>
        <taxon>Bacteria</taxon>
        <taxon>Bacillati</taxon>
        <taxon>Actinomycetota</taxon>
        <taxon>Actinomycetes</taxon>
        <taxon>Propionibacteriales</taxon>
        <taxon>Propionibacteriaceae</taxon>
        <taxon>Microlunatus</taxon>
    </lineage>
</organism>
<protein>
    <submittedName>
        <fullName evidence="4">Uncharacterized protein</fullName>
    </submittedName>
</protein>
<dbReference type="Pfam" id="PF23771">
    <property type="entry name" value="DUF7168"/>
    <property type="match status" value="1"/>
</dbReference>
<gene>
    <name evidence="4" type="ORF">SAMN04488544_3124</name>
</gene>
<reference evidence="5" key="1">
    <citation type="submission" date="2016-10" db="EMBL/GenBank/DDBJ databases">
        <authorList>
            <person name="Varghese N."/>
            <person name="Submissions S."/>
        </authorList>
    </citation>
    <scope>NUCLEOTIDE SEQUENCE [LARGE SCALE GENOMIC DNA]</scope>
    <source>
        <strain evidence="5">DSM 21743</strain>
    </source>
</reference>
<evidence type="ECO:0000259" key="2">
    <source>
        <dbReference type="Pfam" id="PF10979"/>
    </source>
</evidence>
<evidence type="ECO:0000313" key="4">
    <source>
        <dbReference type="EMBL" id="SDU99216.1"/>
    </source>
</evidence>
<keyword evidence="5" id="KW-1185">Reference proteome</keyword>
<feature type="domain" description="DUF2786" evidence="2">
    <location>
        <begin position="193"/>
        <end position="232"/>
    </location>
</feature>
<dbReference type="Pfam" id="PF10979">
    <property type="entry name" value="DUF2786"/>
    <property type="match status" value="1"/>
</dbReference>
<dbReference type="InterPro" id="IPR055592">
    <property type="entry name" value="DUF7168"/>
</dbReference>
<dbReference type="InterPro" id="IPR024498">
    <property type="entry name" value="DUF2786"/>
</dbReference>
<accession>A0A1H2N356</accession>
<feature type="domain" description="DUF7168" evidence="3">
    <location>
        <begin position="257"/>
        <end position="356"/>
    </location>
</feature>
<evidence type="ECO:0000256" key="1">
    <source>
        <dbReference type="SAM" id="MobiDB-lite"/>
    </source>
</evidence>
<dbReference type="EMBL" id="LT629799">
    <property type="protein sequence ID" value="SDU99216.1"/>
    <property type="molecule type" value="Genomic_DNA"/>
</dbReference>
<evidence type="ECO:0000313" key="5">
    <source>
        <dbReference type="Proteomes" id="UP000198825"/>
    </source>
</evidence>
<dbReference type="OrthoDB" id="3508128at2"/>
<feature type="region of interest" description="Disordered" evidence="1">
    <location>
        <begin position="164"/>
        <end position="190"/>
    </location>
</feature>
<proteinExistence type="predicted"/>